<evidence type="ECO:0000313" key="2">
    <source>
        <dbReference type="EMBL" id="NVO23338.1"/>
    </source>
</evidence>
<proteinExistence type="predicted"/>
<dbReference type="RefSeq" id="WP_177157378.1">
    <property type="nucleotide sequence ID" value="NZ_JABCJE010000003.1"/>
</dbReference>
<evidence type="ECO:0000256" key="1">
    <source>
        <dbReference type="SAM" id="Phobius"/>
    </source>
</evidence>
<feature type="transmembrane region" description="Helical" evidence="1">
    <location>
        <begin position="121"/>
        <end position="145"/>
    </location>
</feature>
<feature type="transmembrane region" description="Helical" evidence="1">
    <location>
        <begin position="69"/>
        <end position="89"/>
    </location>
</feature>
<keyword evidence="1" id="KW-1133">Transmembrane helix</keyword>
<dbReference type="Proteomes" id="UP000592216">
    <property type="component" value="Unassembled WGS sequence"/>
</dbReference>
<protein>
    <submittedName>
        <fullName evidence="2">Uncharacterized protein</fullName>
    </submittedName>
</protein>
<name>A0A850Q8N2_9RHOB</name>
<organism evidence="2 3">
    <name type="scientific">Donghicola mangrovi</name>
    <dbReference type="NCBI Taxonomy" id="2729614"/>
    <lineage>
        <taxon>Bacteria</taxon>
        <taxon>Pseudomonadati</taxon>
        <taxon>Pseudomonadota</taxon>
        <taxon>Alphaproteobacteria</taxon>
        <taxon>Rhodobacterales</taxon>
        <taxon>Roseobacteraceae</taxon>
        <taxon>Donghicola</taxon>
    </lineage>
</organism>
<dbReference type="AlphaFoldDB" id="A0A850Q8N2"/>
<dbReference type="EMBL" id="JABCJE010000003">
    <property type="protein sequence ID" value="NVO23338.1"/>
    <property type="molecule type" value="Genomic_DNA"/>
</dbReference>
<feature type="transmembrane region" description="Helical" evidence="1">
    <location>
        <begin position="39"/>
        <end position="62"/>
    </location>
</feature>
<reference evidence="2 3" key="1">
    <citation type="submission" date="2020-04" db="EMBL/GenBank/DDBJ databases">
        <title>Donghicola sp., a member of the Rhodobacteraceae family isolated from mangrove forest in Thailand.</title>
        <authorList>
            <person name="Charoenyingcharoen P."/>
            <person name="Yukphan P."/>
        </authorList>
    </citation>
    <scope>NUCLEOTIDE SEQUENCE [LARGE SCALE GENOMIC DNA]</scope>
    <source>
        <strain evidence="2 3">B5-SW-15</strain>
    </source>
</reference>
<accession>A0A850Q8N2</accession>
<sequence>MLLAAKILLTISSLGYSLIPFLFDSNKTHWFNPSWTPHARFHCVWQVMSYVYIAILALVLIWTAGDTAWPIWIAAILSVCAYGGFWTAVAMRPIYGGHLVDEVNGVPPFKLPILGLCDANVTLFTTAVIILMTGCALLGSAAFVVEEITQAAVILPTATAAF</sequence>
<keyword evidence="1" id="KW-0472">Membrane</keyword>
<comment type="caution">
    <text evidence="2">The sequence shown here is derived from an EMBL/GenBank/DDBJ whole genome shotgun (WGS) entry which is preliminary data.</text>
</comment>
<gene>
    <name evidence="2" type="ORF">HJ536_08215</name>
</gene>
<evidence type="ECO:0000313" key="3">
    <source>
        <dbReference type="Proteomes" id="UP000592216"/>
    </source>
</evidence>
<keyword evidence="1" id="KW-0812">Transmembrane</keyword>